<dbReference type="InterPro" id="IPR039261">
    <property type="entry name" value="FNR_nucleotide-bd"/>
</dbReference>
<reference evidence="1 2" key="1">
    <citation type="journal article" date="2015" name="Nature">
        <title>rRNA introns, odd ribosomes, and small enigmatic genomes across a large radiation of phyla.</title>
        <authorList>
            <person name="Brown C.T."/>
            <person name="Hug L.A."/>
            <person name="Thomas B.C."/>
            <person name="Sharon I."/>
            <person name="Castelle C.J."/>
            <person name="Singh A."/>
            <person name="Wilkins M.J."/>
            <person name="Williams K.H."/>
            <person name="Banfield J.F."/>
        </authorList>
    </citation>
    <scope>NUCLEOTIDE SEQUENCE [LARGE SCALE GENOMIC DNA]</scope>
</reference>
<proteinExistence type="predicted"/>
<dbReference type="Gene3D" id="3.40.50.80">
    <property type="entry name" value="Nucleotide-binding domain of ferredoxin-NADP reductase (FNR) module"/>
    <property type="match status" value="1"/>
</dbReference>
<protein>
    <submittedName>
        <fullName evidence="1">Ferredoxin</fullName>
    </submittedName>
</protein>
<comment type="caution">
    <text evidence="1">The sequence shown here is derived from an EMBL/GenBank/DDBJ whole genome shotgun (WGS) entry which is preliminary data.</text>
</comment>
<gene>
    <name evidence="1" type="ORF">UX05_C0001G0023</name>
</gene>
<dbReference type="Proteomes" id="UP000034264">
    <property type="component" value="Unassembled WGS sequence"/>
</dbReference>
<evidence type="ECO:0000313" key="1">
    <source>
        <dbReference type="EMBL" id="KKU03394.1"/>
    </source>
</evidence>
<name>A0A0G1M565_9BACT</name>
<dbReference type="EMBL" id="LCKS01000001">
    <property type="protein sequence ID" value="KKU03394.1"/>
    <property type="molecule type" value="Genomic_DNA"/>
</dbReference>
<accession>A0A0G1M565</accession>
<organism evidence="1 2">
    <name type="scientific">Candidatus Amesbacteria bacterium GW2011_GWC2_45_19</name>
    <dbReference type="NCBI Taxonomy" id="1618366"/>
    <lineage>
        <taxon>Bacteria</taxon>
        <taxon>Candidatus Amesiibacteriota</taxon>
    </lineage>
</organism>
<dbReference type="AlphaFoldDB" id="A0A0G1M565"/>
<sequence length="86" mass="9825">MALPVTLLYSVKNLSEGVFISELSNLSELRIIETETEGRLDETKIKKYCPDWRKRTWWICGPPAMVEAVTIFSPPGKVKSEEFTGY</sequence>
<dbReference type="SUPFAM" id="SSF52343">
    <property type="entry name" value="Ferredoxin reductase-like, C-terminal NADP-linked domain"/>
    <property type="match status" value="1"/>
</dbReference>
<evidence type="ECO:0000313" key="2">
    <source>
        <dbReference type="Proteomes" id="UP000034264"/>
    </source>
</evidence>